<name>A0A7W8MQ10_9BACT</name>
<keyword evidence="2 3" id="KW-0663">Pyridoxal phosphate</keyword>
<dbReference type="InterPro" id="IPR000277">
    <property type="entry name" value="Cys/Met-Metab_PyrdxlP-dep_enz"/>
</dbReference>
<organism evidence="4 5">
    <name type="scientific">Tunturiibacter empetritectus</name>
    <dbReference type="NCBI Taxonomy" id="3069691"/>
    <lineage>
        <taxon>Bacteria</taxon>
        <taxon>Pseudomonadati</taxon>
        <taxon>Acidobacteriota</taxon>
        <taxon>Terriglobia</taxon>
        <taxon>Terriglobales</taxon>
        <taxon>Acidobacteriaceae</taxon>
        <taxon>Tunturiibacter</taxon>
    </lineage>
</organism>
<protein>
    <submittedName>
        <fullName evidence="4">Seryl-tRNA(Sec) selenium transferase</fullName>
    </submittedName>
</protein>
<dbReference type="InterPro" id="IPR015421">
    <property type="entry name" value="PyrdxlP-dep_Trfase_major"/>
</dbReference>
<dbReference type="PANTHER" id="PTHR32328:SF0">
    <property type="entry name" value="L-SERYL-TRNA(SEC) SELENIUM TRANSFERASE"/>
    <property type="match status" value="1"/>
</dbReference>
<keyword evidence="5" id="KW-1185">Reference proteome</keyword>
<dbReference type="PROSITE" id="PS51318">
    <property type="entry name" value="TAT"/>
    <property type="match status" value="1"/>
</dbReference>
<keyword evidence="4" id="KW-0808">Transferase</keyword>
<evidence type="ECO:0000256" key="2">
    <source>
        <dbReference type="ARBA" id="ARBA00022898"/>
    </source>
</evidence>
<evidence type="ECO:0000313" key="5">
    <source>
        <dbReference type="Proteomes" id="UP000568106"/>
    </source>
</evidence>
<evidence type="ECO:0000256" key="1">
    <source>
        <dbReference type="ARBA" id="ARBA00001933"/>
    </source>
</evidence>
<dbReference type="EMBL" id="JACHDY010000001">
    <property type="protein sequence ID" value="MBB5316048.1"/>
    <property type="molecule type" value="Genomic_DNA"/>
</dbReference>
<accession>A0A7W8MQ10</accession>
<dbReference type="AlphaFoldDB" id="A0A7W8MQ10"/>
<dbReference type="InterPro" id="IPR015424">
    <property type="entry name" value="PyrdxlP-dep_Trfase"/>
</dbReference>
<sequence length="535" mass="58449">MSLFRTARWSRREVLKQSGMLSAFGAVTSISPLAATAQQKASAQRTIMHEGTETDNLFTRIGVRPIVNGRGTFTIISGSRSLPQVKQAMYDASFYFVHLDELMEAVGKELGQLTGAEWGIATTGCEAAIALATIACIAGTDPEKSQALPYIKTRDQVIIPKHSRNPYDFGVRMTGVEIVEVDSAEELRSKLSERTAMIYILSGPDAERGPLSIPSICSMAKEKGVPVFVDAAAEEPLVPNIHIQHGASLVGYSGGKCMRGPQSSGMLIGQKDLCRAAYFQAAPHHNYGRAYKCSKEEVMGLLAAVRQWYKRDHAAEQQEWLSWLQYIEKRVQGLPSVTTEYLQPEDLSNRSPRLRIHWDATSLKITGTELVARLDAGAPRILVDGGTGTRPAHMASSITIMPYMMDPGEDRIIADAIYEGLTKPGHYEDPVIPTGAPAQVDGKWAIAIQYSRGVGEQHFILEQSGGDLTGRQQGELYKADLKGTIHANQLELHSNMDVSGNTIPWTFRGIVEGNTIVGTVNMGEYGDASWKATRV</sequence>
<dbReference type="InterPro" id="IPR006311">
    <property type="entry name" value="TAT_signal"/>
</dbReference>
<proteinExistence type="inferred from homology"/>
<dbReference type="GO" id="GO:0030170">
    <property type="term" value="F:pyridoxal phosphate binding"/>
    <property type="evidence" value="ECO:0007669"/>
    <property type="project" value="InterPro"/>
</dbReference>
<dbReference type="Pfam" id="PF01053">
    <property type="entry name" value="Cys_Met_Meta_PP"/>
    <property type="match status" value="1"/>
</dbReference>
<dbReference type="Proteomes" id="UP000568106">
    <property type="component" value="Unassembled WGS sequence"/>
</dbReference>
<evidence type="ECO:0000313" key="4">
    <source>
        <dbReference type="EMBL" id="MBB5316048.1"/>
    </source>
</evidence>
<comment type="cofactor">
    <cofactor evidence="1 3">
        <name>pyridoxal 5'-phosphate</name>
        <dbReference type="ChEBI" id="CHEBI:597326"/>
    </cofactor>
</comment>
<reference evidence="4" key="1">
    <citation type="submission" date="2020-08" db="EMBL/GenBank/DDBJ databases">
        <title>Genomic Encyclopedia of Type Strains, Phase IV (KMG-V): Genome sequencing to study the core and pangenomes of soil and plant-associated prokaryotes.</title>
        <authorList>
            <person name="Whitman W."/>
        </authorList>
    </citation>
    <scope>NUCLEOTIDE SEQUENCE [LARGE SCALE GENOMIC DNA]</scope>
    <source>
        <strain evidence="4">M8UP27</strain>
    </source>
</reference>
<dbReference type="GO" id="GO:0004125">
    <property type="term" value="F:L-seryl-tRNA(Sec) selenium transferase activity"/>
    <property type="evidence" value="ECO:0007669"/>
    <property type="project" value="TreeGrafter"/>
</dbReference>
<dbReference type="PANTHER" id="PTHR32328">
    <property type="entry name" value="L-SERYL-TRNA(SEC) SELENIUM TRANSFERASE"/>
    <property type="match status" value="1"/>
</dbReference>
<comment type="similarity">
    <text evidence="3">Belongs to the trans-sulfuration enzymes family.</text>
</comment>
<dbReference type="GO" id="GO:0019346">
    <property type="term" value="P:transsulfuration"/>
    <property type="evidence" value="ECO:0007669"/>
    <property type="project" value="InterPro"/>
</dbReference>
<comment type="caution">
    <text evidence="4">The sequence shown here is derived from an EMBL/GenBank/DDBJ whole genome shotgun (WGS) entry which is preliminary data.</text>
</comment>
<gene>
    <name evidence="4" type="ORF">HDF09_000698</name>
</gene>
<dbReference type="SUPFAM" id="SSF53383">
    <property type="entry name" value="PLP-dependent transferases"/>
    <property type="match status" value="1"/>
</dbReference>
<dbReference type="Gene3D" id="3.40.640.10">
    <property type="entry name" value="Type I PLP-dependent aspartate aminotransferase-like (Major domain)"/>
    <property type="match status" value="1"/>
</dbReference>
<evidence type="ECO:0000256" key="3">
    <source>
        <dbReference type="RuleBase" id="RU362118"/>
    </source>
</evidence>